<keyword evidence="2 3" id="KW-0040">ANK repeat</keyword>
<feature type="compositionally biased region" description="Basic and acidic residues" evidence="4">
    <location>
        <begin position="255"/>
        <end position="265"/>
    </location>
</feature>
<dbReference type="STRING" id="595528.A0A0D2WVU7"/>
<sequence length="2627" mass="288854">MARPGRGRPTHPPSNRGNGTTPNATSTATTSQAQAQIPSAEAIAAAAGVYRAGLLASIDATVVADAGDETHSTDDDDDGDDDDDDYEDEDEGRPVINYGYDDEEDYETDEDDEDEDDDDDHHHHHDYDDDEDYETDEDDDDEDYETDDEDDNTSVRRPVNTQERTTQQFLAQVQRLFQDHPPITDEEDQHVHNEADVTHWRMLAMVLGVGPLSAHGTDATMLVAAKAIVGSLLYPCDASRVGPPGLRLQSRIHVDHSHHGHHDDPLDPAGTVIDDDDDMDEMSDAGDDRDNDGSDGMSDADDHDDHDDHDHDHDHDDDHDHPSATRIPSAWASLEYESSAIHAPHHEFPTTLSAHELSDFDTFPRLTDYHMDAQELETDIFLPQLALQPPSYQALQYDSTRLEVRDVHGVRVEWKDEAYESLVRPTSLEARPILARRVLFDPSEADPAAIPALDRENTTVLSMAHRDALELRPFEPRYSYMNALCRDTRGSILQPLFRLITERATPLAITSFLKKWHSRALPTQVELKMARDRFLQRSDRHVAFAESSAAVEGPQLAGPVAVVPIPLPEYNLESDLCVELPYALAGNVLASRLAAVFTTGARYLEPSACLNFASPFGVPISVANPNYVISPMQWAAAVGTGAIIEALADFGCEIEPEVNAVVASLSPDDQYFPFFAGGHSSAFAPLPTTSAQLPTNYAFHRLSDRASRSIFADLSTADGARAMVPSLLPASPLAIAIATHNASATRALLARGASLSSLPLFAVPSSLPNTNLAHSVAGLLENSGAAAVVMRHLDSRGCPIPSLSNAVDFASNSYTTLEYVYQARKFTLPPGLPPNARGLTFLASKAVARLLVDPEYSLRNVPPSSTTRAQYHRHLRTRIFHQHFDEHLQYALATVPDLQWNLLAFGVPSTEWKSPLETLSLLARVVGSPRDLWGSLSYDKPFVVPTGAEALSSASNKAQIAFPNESAPDAVSDPLTRPSLQLDFGRLKVSTEKKSALIAHRDPLDLRDREGSLALRQTAARLARVASFIEAYDDATIDALFDALRKKNYHILALEELLLPLAASSLTTRPPRFIIAAEFQSMEDVFLLMSAVTGFMCSYLARTSQAGITILRATRFTPARLVQRSDHSERADKRSAHAIFERCNRRFMDAIIYSIDIIDALSASIAFSGKAGVLATELSGALAEWDQTVDMFLQQAEEDTRPPCLAKTLLAGSSIGEYRNHLLRVVSLLRRLNDDEMLPDFCHVPADIRSPFPRRNLIKALTATLERASMYGGLPEDRTVLVQDYVRLVAHGTPVPSNADINRVVSSVSVGTSRSSQRGSTTTTDDAAEVVDPAMQASYFQAFMSGGPLTTPLTMAAVNNDYDAVAAILQSSLPGGQRLRSTSKLLTPLHLTSSPRVARLLATQFYINTRTPFCNVSACQDDVWNIEDLMQSSRSGHTPSAAIVKVPGQPPFDAASCLYGSTPLHIACAFGHLDLVRTLVDLGADLHILDAWRRTPLDVAKHRHHEEVSAFIESALGLTPSASSNDHQDSLEDQLLQYVTTSGDLPCVDNLLAQLLALTADCPDRLAQLLARKILLTQVRGAAVQQRIQRWLRDATPQLGYALLAVAFASLCAPLAEFVLQHLPPSAERPVPALLWLLQSVCRAPAAAQCSMLPLFRTLLATSTLETEHLGLLYLACNGSFFEAVIELQPSSFERDDFESRKFYFAYCLHAWELVGISMLLDSPSTSAAKHAFSCLQRQAPSRAVFRDKLFRMAVLTVCCPAMQFVIDMYREDDALSSIAGDFIKHTVETAQHRDQFFKVAKGVDFLTKPMSYGSAELPDRFVPTLDWSALYDLVKAYGVDLQHKCAILPELLPPELRADPRTGTPFRWTALTLALVLKDDLASVASLHAAGAPVVDNAPAAAPAADGSSISFSIPVPLGRLCESSTLRSALLPDPAHPANHHPQLLTDVLAAYAALPGDEHYADSIDLNNFFNLFNDTIITWSDANTFTIACSIFAKVVSTLQTPLTREAFPFLTQLFPLVSRITSNVAVKLPADFLLLNEDWCIHNEHPSAPLQLYKLRELLKLFRVLGASAADMAQASLITGEQLLGQLYQVYRPLSYLWALLDWGVPISAAAILSPLTIRLLLLTDESVDGVDLHPLNHAVERNEPLTDGCQYRIVQHFLQVLRLENQLATWSQLAWQWLEPAVRCRAAPAIIPMILDAIPIIYRERLAARPPPTILDSLVFCEQGPEVFRILVQFAPSLKGLVFASLTRALHQPTVVTPSRLSHLSRTELTDLFVEMLTTARGARQILSDDEQASEPLLTTSLLRGLPKVAKAVMAFRHVNRSELHMPNAHVLMDAVLQRLAVAMRVCHLSSADDSASVNLVSEQFGVQFLFEIQEIVSLLGHRQGPVAIGADSTTQRRAMDSNGYSSLIQRVVAELHPTNQRIAMDLEWDRGIEAINLIFDELPLLGPSFMKDLCWVQHPVEAMLQMAFVRSDFIQVMLTRYLCLEPNHRTISGHDLGYMLEALPPAGPVVGCFAMVLIDLQSCIRFEHRASDYECMTCISVTSWADVVARMLAVTLCVASLQAEDLDLDPGFYDEPDHVASNTLAIRQLCQAVAVSRADLLRACQRFGEAVHFAPFLKSI</sequence>
<proteinExistence type="predicted"/>
<dbReference type="InParanoid" id="A0A0D2WVU7"/>
<feature type="region of interest" description="Disordered" evidence="4">
    <location>
        <begin position="64"/>
        <end position="164"/>
    </location>
</feature>
<feature type="compositionally biased region" description="Acidic residues" evidence="4">
    <location>
        <begin position="74"/>
        <end position="91"/>
    </location>
</feature>
<protein>
    <submittedName>
        <fullName evidence="5">Uncharacterized protein</fullName>
    </submittedName>
</protein>
<dbReference type="PANTHER" id="PTHR24198">
    <property type="entry name" value="ANKYRIN REPEAT AND PROTEIN KINASE DOMAIN-CONTAINING PROTEIN"/>
    <property type="match status" value="1"/>
</dbReference>
<feature type="repeat" description="ANK" evidence="3">
    <location>
        <begin position="1459"/>
        <end position="1491"/>
    </location>
</feature>
<dbReference type="OrthoDB" id="539213at2759"/>
<reference evidence="6" key="1">
    <citation type="submission" date="2011-02" db="EMBL/GenBank/DDBJ databases">
        <title>The Genome Sequence of Capsaspora owczarzaki ATCC 30864.</title>
        <authorList>
            <person name="Russ C."/>
            <person name="Cuomo C."/>
            <person name="Burger G."/>
            <person name="Gray M.W."/>
            <person name="Holland P.W.H."/>
            <person name="King N."/>
            <person name="Lang F.B.F."/>
            <person name="Roger A.J."/>
            <person name="Ruiz-Trillo I."/>
            <person name="Young S.K."/>
            <person name="Zeng Q."/>
            <person name="Gargeya S."/>
            <person name="Alvarado L."/>
            <person name="Berlin A."/>
            <person name="Chapman S.B."/>
            <person name="Chen Z."/>
            <person name="Freedman E."/>
            <person name="Gellesch M."/>
            <person name="Goldberg J."/>
            <person name="Griggs A."/>
            <person name="Gujja S."/>
            <person name="Heilman E."/>
            <person name="Heiman D."/>
            <person name="Howarth C."/>
            <person name="Mehta T."/>
            <person name="Neiman D."/>
            <person name="Pearson M."/>
            <person name="Roberts A."/>
            <person name="Saif S."/>
            <person name="Shea T."/>
            <person name="Shenoy N."/>
            <person name="Sisk P."/>
            <person name="Stolte C."/>
            <person name="Sykes S."/>
            <person name="White J."/>
            <person name="Yandava C."/>
            <person name="Haas B."/>
            <person name="Nusbaum C."/>
            <person name="Birren B."/>
        </authorList>
    </citation>
    <scope>NUCLEOTIDE SEQUENCE</scope>
    <source>
        <strain evidence="6">ATCC 30864</strain>
    </source>
</reference>
<dbReference type="SMART" id="SM00248">
    <property type="entry name" value="ANK"/>
    <property type="match status" value="4"/>
</dbReference>
<dbReference type="SUPFAM" id="SSF48403">
    <property type="entry name" value="Ankyrin repeat"/>
    <property type="match status" value="1"/>
</dbReference>
<dbReference type="Gene3D" id="1.25.40.20">
    <property type="entry name" value="Ankyrin repeat-containing domain"/>
    <property type="match status" value="1"/>
</dbReference>
<dbReference type="EMBL" id="KE346371">
    <property type="protein sequence ID" value="KJE96443.1"/>
    <property type="molecule type" value="Genomic_DNA"/>
</dbReference>
<name>A0A0D2WVU7_CAPO3</name>
<evidence type="ECO:0000313" key="5">
    <source>
        <dbReference type="EMBL" id="KJE96443.1"/>
    </source>
</evidence>
<keyword evidence="6" id="KW-1185">Reference proteome</keyword>
<evidence type="ECO:0000256" key="2">
    <source>
        <dbReference type="ARBA" id="ARBA00023043"/>
    </source>
</evidence>
<keyword evidence="1" id="KW-0677">Repeat</keyword>
<feature type="compositionally biased region" description="Acidic residues" evidence="4">
    <location>
        <begin position="100"/>
        <end position="119"/>
    </location>
</feature>
<evidence type="ECO:0000256" key="3">
    <source>
        <dbReference type="PROSITE-ProRule" id="PRU00023"/>
    </source>
</evidence>
<feature type="compositionally biased region" description="Basic and acidic residues" evidence="4">
    <location>
        <begin position="306"/>
        <end position="323"/>
    </location>
</feature>
<evidence type="ECO:0000313" key="6">
    <source>
        <dbReference type="Proteomes" id="UP000008743"/>
    </source>
</evidence>
<feature type="region of interest" description="Disordered" evidence="4">
    <location>
        <begin position="255"/>
        <end position="325"/>
    </location>
</feature>
<feature type="region of interest" description="Disordered" evidence="4">
    <location>
        <begin position="1"/>
        <end position="36"/>
    </location>
</feature>
<gene>
    <name evidence="5" type="ORF">CAOG_006768</name>
</gene>
<evidence type="ECO:0000256" key="1">
    <source>
        <dbReference type="ARBA" id="ARBA00022737"/>
    </source>
</evidence>
<dbReference type="Pfam" id="PF13857">
    <property type="entry name" value="Ank_5"/>
    <property type="match status" value="1"/>
</dbReference>
<dbReference type="InterPro" id="IPR036770">
    <property type="entry name" value="Ankyrin_rpt-contain_sf"/>
</dbReference>
<organism evidence="5 6">
    <name type="scientific">Capsaspora owczarzaki (strain ATCC 30864)</name>
    <dbReference type="NCBI Taxonomy" id="595528"/>
    <lineage>
        <taxon>Eukaryota</taxon>
        <taxon>Filasterea</taxon>
        <taxon>Capsaspora</taxon>
    </lineage>
</organism>
<dbReference type="RefSeq" id="XP_004344389.2">
    <property type="nucleotide sequence ID" value="XM_004344339.2"/>
</dbReference>
<feature type="compositionally biased region" description="Low complexity" evidence="4">
    <location>
        <begin position="20"/>
        <end position="36"/>
    </location>
</feature>
<dbReference type="PROSITE" id="PS50088">
    <property type="entry name" value="ANK_REPEAT"/>
    <property type="match status" value="1"/>
</dbReference>
<dbReference type="PANTHER" id="PTHR24198:SF165">
    <property type="entry name" value="ANKYRIN REPEAT-CONTAINING PROTEIN-RELATED"/>
    <property type="match status" value="1"/>
</dbReference>
<feature type="compositionally biased region" description="Acidic residues" evidence="4">
    <location>
        <begin position="128"/>
        <end position="152"/>
    </location>
</feature>
<feature type="compositionally biased region" description="Acidic residues" evidence="4">
    <location>
        <begin position="273"/>
        <end position="285"/>
    </location>
</feature>
<evidence type="ECO:0000256" key="4">
    <source>
        <dbReference type="SAM" id="MobiDB-lite"/>
    </source>
</evidence>
<dbReference type="Proteomes" id="UP000008743">
    <property type="component" value="Unassembled WGS sequence"/>
</dbReference>
<dbReference type="PROSITE" id="PS50297">
    <property type="entry name" value="ANK_REP_REGION"/>
    <property type="match status" value="1"/>
</dbReference>
<dbReference type="InterPro" id="IPR002110">
    <property type="entry name" value="Ankyrin_rpt"/>
</dbReference>
<accession>A0A0D2WVU7</accession>